<dbReference type="EMBL" id="JACEGA010000001">
    <property type="protein sequence ID" value="MBB2181913.1"/>
    <property type="molecule type" value="Genomic_DNA"/>
</dbReference>
<evidence type="ECO:0000313" key="2">
    <source>
        <dbReference type="EMBL" id="MBB2181913.1"/>
    </source>
</evidence>
<reference evidence="2 3" key="1">
    <citation type="submission" date="2020-07" db="EMBL/GenBank/DDBJ databases">
        <title>Characterization and genome sequencing of isolate MD1, a novel member within the family Lachnospiraceae.</title>
        <authorList>
            <person name="Rettenmaier R."/>
            <person name="Di Bello L."/>
            <person name="Zinser C."/>
            <person name="Scheitz K."/>
            <person name="Liebl W."/>
            <person name="Zverlov V."/>
        </authorList>
    </citation>
    <scope>NUCLEOTIDE SEQUENCE [LARGE SCALE GENOMIC DNA]</scope>
    <source>
        <strain evidence="2 3">MD1</strain>
    </source>
</reference>
<protein>
    <submittedName>
        <fullName evidence="2">Uncharacterized protein</fullName>
    </submittedName>
</protein>
<dbReference type="RefSeq" id="WP_228351651.1">
    <property type="nucleotide sequence ID" value="NZ_JACEGA010000001.1"/>
</dbReference>
<comment type="caution">
    <text evidence="2">The sequence shown here is derived from an EMBL/GenBank/DDBJ whole genome shotgun (WGS) entry which is preliminary data.</text>
</comment>
<evidence type="ECO:0000256" key="1">
    <source>
        <dbReference type="SAM" id="Phobius"/>
    </source>
</evidence>
<sequence length="133" mass="15549">MLNNNKIRLMTKLAVYESKKGKEDIRLSKYYKTDYVRYQVLKSIISATFAYLLILVLVFVYKSEYIIKNAVGLDYKTIGTNLLGIYIVVVAVYGLGSMVGYSIRYDRSRKKLSKYFRLLNRLNKIYKDETPES</sequence>
<name>A0A839JW64_9FIRM</name>
<dbReference type="AlphaFoldDB" id="A0A839JW64"/>
<keyword evidence="1" id="KW-1133">Transmembrane helix</keyword>
<feature type="transmembrane region" description="Helical" evidence="1">
    <location>
        <begin position="40"/>
        <end position="61"/>
    </location>
</feature>
<keyword evidence="1" id="KW-0472">Membrane</keyword>
<accession>A0A839JW64</accession>
<dbReference type="Proteomes" id="UP000574276">
    <property type="component" value="Unassembled WGS sequence"/>
</dbReference>
<keyword evidence="3" id="KW-1185">Reference proteome</keyword>
<feature type="transmembrane region" description="Helical" evidence="1">
    <location>
        <begin position="81"/>
        <end position="103"/>
    </location>
</feature>
<evidence type="ECO:0000313" key="3">
    <source>
        <dbReference type="Proteomes" id="UP000574276"/>
    </source>
</evidence>
<keyword evidence="1" id="KW-0812">Transmembrane</keyword>
<proteinExistence type="predicted"/>
<organism evidence="2 3">
    <name type="scientific">Variimorphobacter saccharofermentans</name>
    <dbReference type="NCBI Taxonomy" id="2755051"/>
    <lineage>
        <taxon>Bacteria</taxon>
        <taxon>Bacillati</taxon>
        <taxon>Bacillota</taxon>
        <taxon>Clostridia</taxon>
        <taxon>Lachnospirales</taxon>
        <taxon>Lachnospiraceae</taxon>
        <taxon>Variimorphobacter</taxon>
    </lineage>
</organism>
<gene>
    <name evidence="2" type="ORF">H0486_03370</name>
</gene>